<evidence type="ECO:0008006" key="3">
    <source>
        <dbReference type="Google" id="ProtNLM"/>
    </source>
</evidence>
<dbReference type="Proteomes" id="UP000095488">
    <property type="component" value="Unassembled WGS sequence"/>
</dbReference>
<sequence length="621" mass="73450">MNKDLIDIFNVQYNAKGEKLITDNYTLADGTYIMVNTDGNIKYQKEFDKKVSQIIEFEEFITRDYLSKYLESNKSIEKSKLIHSNNYMSFFIKKETLNLEEFAKKKKKANIKEFILECIDDYFNVLENPKNKHSKKKEALKLYKEIEEQLGLSNVEKVNYCRNWIKENIFQIGENLKDYKGYLKIFFDFPIEEYEKESNRYIIPNIYNSNDYNTEFNGEILGLPNNNMGMNSKKPYLANKTRKNNMPYLINKEDVLLQKKFYDYLYNLVNNGVNNVYFDITNKIIKPLYKDEETKRHKEKVEKGLRAYYLRIQKGKEVEIHDFDIITNYNTEITGLEIKEEIVNENIRVKSKLLENGGKKVTSIYSLEKLVDRIYFNKFLVNNYFTPIKDLKINDSKVLEQMALTKDAWFSFIYKGNVNQIKSMFKKSSMELIKNSIANGYVVKAFEQFVLREAILDYFELNKDREVSNIDGGRRMGDFIKPINDKLRQKINIKEKDIRENRVTQGVIESDEEYYFAVGQFISYLFSLSKANTKKQSLINPFLNCKSDKRLKELLERLYKKYNHAIEGNYGRASSLNRMIIGYIPNESKVKNDILIAGYLYSSLIYEDSKDNKENSKKEEK</sequence>
<name>A0ABM9UPT0_SARVE</name>
<accession>A0ABM9UPT0</accession>
<keyword evidence="2" id="KW-1185">Reference proteome</keyword>
<evidence type="ECO:0000313" key="1">
    <source>
        <dbReference type="EMBL" id="CUN63359.1"/>
    </source>
</evidence>
<dbReference type="EMBL" id="CYZR01000002">
    <property type="protein sequence ID" value="CUN63359.1"/>
    <property type="molecule type" value="Genomic_DNA"/>
</dbReference>
<gene>
    <name evidence="1" type="ORF">ERS852473_00692</name>
</gene>
<proteinExistence type="predicted"/>
<dbReference type="RefSeq" id="WP_055257672.1">
    <property type="nucleotide sequence ID" value="NZ_CABIXL010000002.1"/>
</dbReference>
<protein>
    <recommendedName>
        <fullName evidence="3">CRISPR-associated protein Csh1</fullName>
    </recommendedName>
</protein>
<comment type="caution">
    <text evidence="1">The sequence shown here is derived from an EMBL/GenBank/DDBJ whole genome shotgun (WGS) entry which is preliminary data.</text>
</comment>
<organism evidence="1 2">
    <name type="scientific">Sarcina ventriculi</name>
    <name type="common">Clostridium ventriculi</name>
    <dbReference type="NCBI Taxonomy" id="1267"/>
    <lineage>
        <taxon>Bacteria</taxon>
        <taxon>Bacillati</taxon>
        <taxon>Bacillota</taxon>
        <taxon>Clostridia</taxon>
        <taxon>Eubacteriales</taxon>
        <taxon>Clostridiaceae</taxon>
        <taxon>Sarcina</taxon>
    </lineage>
</organism>
<evidence type="ECO:0000313" key="2">
    <source>
        <dbReference type="Proteomes" id="UP000095488"/>
    </source>
</evidence>
<reference evidence="1 2" key="1">
    <citation type="submission" date="2015-09" db="EMBL/GenBank/DDBJ databases">
        <authorList>
            <consortium name="Pathogen Informatics"/>
        </authorList>
    </citation>
    <scope>NUCLEOTIDE SEQUENCE [LARGE SCALE GENOMIC DNA]</scope>
    <source>
        <strain evidence="1 2">2789STDY5834858</strain>
    </source>
</reference>